<dbReference type="InterPro" id="IPR029063">
    <property type="entry name" value="SAM-dependent_MTases_sf"/>
</dbReference>
<dbReference type="PANTHER" id="PTHR43591">
    <property type="entry name" value="METHYLTRANSFERASE"/>
    <property type="match status" value="1"/>
</dbReference>
<reference evidence="3" key="1">
    <citation type="submission" date="2025-08" db="UniProtKB">
        <authorList>
            <consortium name="RefSeq"/>
        </authorList>
    </citation>
    <scope>IDENTIFICATION</scope>
</reference>
<keyword evidence="3" id="KW-0808">Transferase</keyword>
<dbReference type="Gene3D" id="3.40.50.150">
    <property type="entry name" value="Vaccinia Virus protein VP39"/>
    <property type="match status" value="1"/>
</dbReference>
<evidence type="ECO:0000313" key="2">
    <source>
        <dbReference type="Proteomes" id="UP000694888"/>
    </source>
</evidence>
<dbReference type="InterPro" id="IPR013216">
    <property type="entry name" value="Methyltransf_11"/>
</dbReference>
<dbReference type="Pfam" id="PF08241">
    <property type="entry name" value="Methyltransf_11"/>
    <property type="match status" value="1"/>
</dbReference>
<dbReference type="GO" id="GO:0032259">
    <property type="term" value="P:methylation"/>
    <property type="evidence" value="ECO:0007669"/>
    <property type="project" value="UniProtKB-KW"/>
</dbReference>
<dbReference type="Proteomes" id="UP000694888">
    <property type="component" value="Unplaced"/>
</dbReference>
<keyword evidence="3" id="KW-0489">Methyltransferase</keyword>
<dbReference type="GO" id="GO:0008168">
    <property type="term" value="F:methyltransferase activity"/>
    <property type="evidence" value="ECO:0007669"/>
    <property type="project" value="UniProtKB-KW"/>
</dbReference>
<feature type="domain" description="Methyltransferase type 11" evidence="1">
    <location>
        <begin position="5"/>
        <end position="85"/>
    </location>
</feature>
<keyword evidence="2" id="KW-1185">Reference proteome</keyword>
<name>A0ABM1VQU0_APLCA</name>
<dbReference type="RefSeq" id="XP_035824782.1">
    <property type="nucleotide sequence ID" value="XM_035968889.1"/>
</dbReference>
<dbReference type="PANTHER" id="PTHR43591:SF101">
    <property type="entry name" value="METHYLTRANSFERASE-LIKE PROTEIN 27"/>
    <property type="match status" value="1"/>
</dbReference>
<protein>
    <submittedName>
        <fullName evidence="3">Demethylmenaquinone methyltransferase</fullName>
    </submittedName>
</protein>
<dbReference type="GeneID" id="101860558"/>
<sequence>MTLHEKGFRHIDGVDPSQGMLDVARTKGVYNNLICSYVGVEGSRLPFEDDTYDAVTLCGGMGQNMMPCAGVYEMIRVVKPGGYVVNLFREEILLSVEEYMDRLEPLMESLETQGKWKRLSRERYPEYQVDRVGIINVHQVC</sequence>
<proteinExistence type="predicted"/>
<dbReference type="SUPFAM" id="SSF53335">
    <property type="entry name" value="S-adenosyl-L-methionine-dependent methyltransferases"/>
    <property type="match status" value="1"/>
</dbReference>
<evidence type="ECO:0000313" key="3">
    <source>
        <dbReference type="RefSeq" id="XP_035824782.1"/>
    </source>
</evidence>
<accession>A0ABM1VQU0</accession>
<evidence type="ECO:0000259" key="1">
    <source>
        <dbReference type="Pfam" id="PF08241"/>
    </source>
</evidence>
<organism evidence="2 3">
    <name type="scientific">Aplysia californica</name>
    <name type="common">California sea hare</name>
    <dbReference type="NCBI Taxonomy" id="6500"/>
    <lineage>
        <taxon>Eukaryota</taxon>
        <taxon>Metazoa</taxon>
        <taxon>Spiralia</taxon>
        <taxon>Lophotrochozoa</taxon>
        <taxon>Mollusca</taxon>
        <taxon>Gastropoda</taxon>
        <taxon>Heterobranchia</taxon>
        <taxon>Euthyneura</taxon>
        <taxon>Tectipleura</taxon>
        <taxon>Aplysiida</taxon>
        <taxon>Aplysioidea</taxon>
        <taxon>Aplysiidae</taxon>
        <taxon>Aplysia</taxon>
    </lineage>
</organism>
<gene>
    <name evidence="3" type="primary">LOC101860558</name>
</gene>